<dbReference type="InterPro" id="IPR051781">
    <property type="entry name" value="Metallo-dep_Hydrolase"/>
</dbReference>
<dbReference type="InterPro" id="IPR032466">
    <property type="entry name" value="Metal_Hydrolase"/>
</dbReference>
<reference evidence="2" key="1">
    <citation type="submission" date="2024-05" db="EMBL/GenBank/DDBJ databases">
        <authorList>
            <person name="Cai S.Y."/>
            <person name="Jin L.M."/>
            <person name="Li H.R."/>
        </authorList>
    </citation>
    <scope>NUCLEOTIDE SEQUENCE</scope>
    <source>
        <strain evidence="2">A5-74</strain>
    </source>
</reference>
<dbReference type="InterPro" id="IPR006680">
    <property type="entry name" value="Amidohydro-rel"/>
</dbReference>
<dbReference type="Pfam" id="PF01979">
    <property type="entry name" value="Amidohydro_1"/>
    <property type="match status" value="1"/>
</dbReference>
<dbReference type="PANTHER" id="PTHR43135">
    <property type="entry name" value="ALPHA-D-RIBOSE 1-METHYLPHOSPHONATE 5-TRIPHOSPHATE DIPHOSPHATASE"/>
    <property type="match status" value="1"/>
</dbReference>
<dbReference type="SUPFAM" id="SSF51556">
    <property type="entry name" value="Metallo-dependent hydrolases"/>
    <property type="match status" value="1"/>
</dbReference>
<name>A0AAU8DUD1_9ACTN</name>
<dbReference type="EMBL" id="CP159218">
    <property type="protein sequence ID" value="XCG64815.1"/>
    <property type="molecule type" value="Genomic_DNA"/>
</dbReference>
<organism evidence="2">
    <name type="scientific">Nakamurella sp. A5-74</name>
    <dbReference type="NCBI Taxonomy" id="3158264"/>
    <lineage>
        <taxon>Bacteria</taxon>
        <taxon>Bacillati</taxon>
        <taxon>Actinomycetota</taxon>
        <taxon>Actinomycetes</taxon>
        <taxon>Nakamurellales</taxon>
        <taxon>Nakamurellaceae</taxon>
        <taxon>Nakamurella</taxon>
    </lineage>
</organism>
<dbReference type="AlphaFoldDB" id="A0AAU8DUD1"/>
<dbReference type="Gene3D" id="2.30.40.10">
    <property type="entry name" value="Urease, subunit C, domain 1"/>
    <property type="match status" value="1"/>
</dbReference>
<dbReference type="CDD" id="cd01299">
    <property type="entry name" value="Met_dep_hydrolase_A"/>
    <property type="match status" value="1"/>
</dbReference>
<dbReference type="SUPFAM" id="SSF51338">
    <property type="entry name" value="Composite domain of metallo-dependent hydrolases"/>
    <property type="match status" value="1"/>
</dbReference>
<dbReference type="Gene3D" id="3.20.20.140">
    <property type="entry name" value="Metal-dependent hydrolases"/>
    <property type="match status" value="1"/>
</dbReference>
<dbReference type="RefSeq" id="WP_353650427.1">
    <property type="nucleotide sequence ID" value="NZ_CP159218.1"/>
</dbReference>
<dbReference type="PANTHER" id="PTHR43135:SF3">
    <property type="entry name" value="ALPHA-D-RIBOSE 1-METHYLPHOSPHONATE 5-TRIPHOSPHATE DIPHOSPHATASE"/>
    <property type="match status" value="1"/>
</dbReference>
<dbReference type="InterPro" id="IPR057744">
    <property type="entry name" value="OTAase-like"/>
</dbReference>
<evidence type="ECO:0000259" key="1">
    <source>
        <dbReference type="Pfam" id="PF01979"/>
    </source>
</evidence>
<dbReference type="InterPro" id="IPR011059">
    <property type="entry name" value="Metal-dep_hydrolase_composite"/>
</dbReference>
<evidence type="ECO:0000313" key="2">
    <source>
        <dbReference type="EMBL" id="XCG64815.1"/>
    </source>
</evidence>
<protein>
    <submittedName>
        <fullName evidence="2">Amidohydrolase family protein</fullName>
    </submittedName>
</protein>
<gene>
    <name evidence="2" type="ORF">ABLG96_05725</name>
</gene>
<proteinExistence type="predicted"/>
<accession>A0AAU8DUD1</accession>
<feature type="domain" description="Amidohydrolase-related" evidence="1">
    <location>
        <begin position="69"/>
        <end position="417"/>
    </location>
</feature>
<sequence>MTQPTTSAHELDGPPADRILTGARYLDVAAGTWRTADIRLAGGRIVQISEPGPRDDDESAERIDLTGKFVLPGLIDCHVHVLAVDADLSQLVDSPSSYVMFGAAVLMGRMLDRGFTTVRDMAGADFGIHRAQREGLLRAPKIFFGGKALSQTGGHGDDRGPGRTGNVDHLCCPSLSRIADGVDAVRLAARDELRKGAHHLKIMVSGGVASPTDRIDSTQYSLDEIRAVVEEAEAANRYVAAHAYTPRAIRRAVESGVRTIEHGNLIDQETAELIKHHQAFVAMNLVTYRALSDEGVEQGVPAASVAKVDAVLEGGIRALQLLHAAGVNPAYGSDLLGGMQRHQAREFAIRAEHQPAIDVIRAATTVAATVLQRDGELGQIIPGAAADLVVLDEDPLDDISALADSRLSAVVQDGRLVAGRFS</sequence>
<dbReference type="GO" id="GO:0016810">
    <property type="term" value="F:hydrolase activity, acting on carbon-nitrogen (but not peptide) bonds"/>
    <property type="evidence" value="ECO:0007669"/>
    <property type="project" value="InterPro"/>
</dbReference>